<dbReference type="AlphaFoldDB" id="A0A7W8FXK1"/>
<name>A0A7W8FXK1_9FIRM</name>
<feature type="transmembrane region" description="Helical" evidence="2">
    <location>
        <begin position="6"/>
        <end position="27"/>
    </location>
</feature>
<evidence type="ECO:0000256" key="1">
    <source>
        <dbReference type="SAM" id="MobiDB-lite"/>
    </source>
</evidence>
<keyword evidence="2" id="KW-1133">Transmembrane helix</keyword>
<keyword evidence="2" id="KW-0472">Membrane</keyword>
<keyword evidence="4" id="KW-1185">Reference proteome</keyword>
<feature type="region of interest" description="Disordered" evidence="1">
    <location>
        <begin position="132"/>
        <end position="152"/>
    </location>
</feature>
<proteinExistence type="predicted"/>
<dbReference type="Pfam" id="PF06923">
    <property type="entry name" value="GutM"/>
    <property type="match status" value="1"/>
</dbReference>
<gene>
    <name evidence="3" type="ORF">HNQ47_001057</name>
</gene>
<dbReference type="EMBL" id="JACHHK010000003">
    <property type="protein sequence ID" value="MBB5183037.1"/>
    <property type="molecule type" value="Genomic_DNA"/>
</dbReference>
<organism evidence="3 4">
    <name type="scientific">Catenisphaera adipataccumulans</name>
    <dbReference type="NCBI Taxonomy" id="700500"/>
    <lineage>
        <taxon>Bacteria</taxon>
        <taxon>Bacillati</taxon>
        <taxon>Bacillota</taxon>
        <taxon>Erysipelotrichia</taxon>
        <taxon>Erysipelotrichales</taxon>
        <taxon>Erysipelotrichaceae</taxon>
        <taxon>Catenisphaera</taxon>
    </lineage>
</organism>
<keyword evidence="3" id="KW-0238">DNA-binding</keyword>
<sequence>MNDNLKIIFLVALALMVMQGIGGFFQIKGYRKAIHRMHKYGSLGIGQKRGRFFNGYIVIIACDRDHVITACEIMDGATILARFHPKEKLLGETLKGQTVEGLLDMLRGLDEKQQKRQHGYIQALEALEMRFNKESEEGESETEAVESSAAEN</sequence>
<evidence type="ECO:0000313" key="3">
    <source>
        <dbReference type="EMBL" id="MBB5183037.1"/>
    </source>
</evidence>
<dbReference type="Proteomes" id="UP000539953">
    <property type="component" value="Unassembled WGS sequence"/>
</dbReference>
<protein>
    <submittedName>
        <fullName evidence="3">DNA-binding transcriptional regulator of glucitol operon</fullName>
    </submittedName>
</protein>
<dbReference type="GO" id="GO:0003677">
    <property type="term" value="F:DNA binding"/>
    <property type="evidence" value="ECO:0007669"/>
    <property type="project" value="UniProtKB-KW"/>
</dbReference>
<reference evidence="3 4" key="1">
    <citation type="submission" date="2020-08" db="EMBL/GenBank/DDBJ databases">
        <title>Genomic Encyclopedia of Type Strains, Phase IV (KMG-IV): sequencing the most valuable type-strain genomes for metagenomic binning, comparative biology and taxonomic classification.</title>
        <authorList>
            <person name="Goeker M."/>
        </authorList>
    </citation>
    <scope>NUCLEOTIDE SEQUENCE [LARGE SCALE GENOMIC DNA]</scope>
    <source>
        <strain evidence="3 4">DSM 25799</strain>
    </source>
</reference>
<dbReference type="RefSeq" id="WP_183328260.1">
    <property type="nucleotide sequence ID" value="NZ_JACHHK010000003.1"/>
</dbReference>
<evidence type="ECO:0000313" key="4">
    <source>
        <dbReference type="Proteomes" id="UP000539953"/>
    </source>
</evidence>
<keyword evidence="2" id="KW-0812">Transmembrane</keyword>
<accession>A0A7W8FXK1</accession>
<dbReference type="InterPro" id="IPR009693">
    <property type="entry name" value="Glucitol_operon_activator"/>
</dbReference>
<evidence type="ECO:0000256" key="2">
    <source>
        <dbReference type="SAM" id="Phobius"/>
    </source>
</evidence>
<comment type="caution">
    <text evidence="3">The sequence shown here is derived from an EMBL/GenBank/DDBJ whole genome shotgun (WGS) entry which is preliminary data.</text>
</comment>